<dbReference type="EMBL" id="AYUF01000421">
    <property type="protein sequence ID" value="ETK02063.1"/>
    <property type="molecule type" value="Genomic_DNA"/>
</dbReference>
<feature type="compositionally biased region" description="Basic and acidic residues" evidence="2">
    <location>
        <begin position="1"/>
        <end position="19"/>
    </location>
</feature>
<feature type="compositionally biased region" description="Low complexity" evidence="2">
    <location>
        <begin position="60"/>
        <end position="86"/>
    </location>
</feature>
<protein>
    <recommendedName>
        <fullName evidence="5">DUF349 domain-containing protein</fullName>
    </recommendedName>
</protein>
<dbReference type="AlphaFoldDB" id="W2C4S7"/>
<keyword evidence="1" id="KW-0175">Coiled coil</keyword>
<feature type="coiled-coil region" evidence="1">
    <location>
        <begin position="630"/>
        <end position="692"/>
    </location>
</feature>
<dbReference type="InterPro" id="IPR007139">
    <property type="entry name" value="DUF349"/>
</dbReference>
<name>W2C4S7_9BACT</name>
<sequence length="694" mass="81477">MELTKDTNETGMPEMDRTPEQLSDNLSENVEAQNVETTPEQNVITTEPAPEAAPEPPAASTPEPTTEQPEPATTAEAPAQQEAPAETVREIVVNEATVQQDPQMKELPTTPDDYCGELQEAIETGAVGMLNKHEIIEKLKEAVGRAESAPRDEIDRLRQSYYRILKAEADELKRVFVEGGGNEDDFENPSDETLPVVKDLLNRYKERRAELEKERTRVREENYLKKLNLIDRMKALVESTDDFNRRYNEFREIQQKWKEYDPVPQEHVKELWNNYQIQAERFYDIVKINHQLRDYDFKKNLERKLELTEAAEKLVEEPDVVSAYRNMQQIFQQWREIGPVPREQRDEVWNHFKELMTKVNRRHQEHFEVIRAREEENLQAKTALCETVESVVYDDLKTHRDWEKKAAEIIELQQKWRTIGFAARKQNQKIYDRFHAACDEFFKRRNEFFKEIRKDFDENLRQKKALLEKAEALKESTDWKETTQAFIELQNQWKAVGPTQRRQSDAVWKRFNAACDYFFERKNAAFSGQRNEEKANLDAKNEIVRKIQNLDESLSADESITTLKALISEWNAIGYVPFRDKENAYNAFRTAVDKQYDRLNVAQADRRMQAFRSGLSEMAEQGKGRIHSERDRLMRTYERMKSEVQTYENNLGFLNISSKGGSGLLKEMERKLERLREEMALVVKKIEAIDENLE</sequence>
<comment type="caution">
    <text evidence="3">The sequence shown here is derived from an EMBL/GenBank/DDBJ whole genome shotgun (WGS) entry which is preliminary data.</text>
</comment>
<evidence type="ECO:0000313" key="4">
    <source>
        <dbReference type="Proteomes" id="UP000018837"/>
    </source>
</evidence>
<feature type="compositionally biased region" description="Polar residues" evidence="2">
    <location>
        <begin position="20"/>
        <end position="44"/>
    </location>
</feature>
<evidence type="ECO:0008006" key="5">
    <source>
        <dbReference type="Google" id="ProtNLM"/>
    </source>
</evidence>
<evidence type="ECO:0000256" key="1">
    <source>
        <dbReference type="SAM" id="Coils"/>
    </source>
</evidence>
<proteinExistence type="predicted"/>
<feature type="coiled-coil region" evidence="1">
    <location>
        <begin position="194"/>
        <end position="221"/>
    </location>
</feature>
<evidence type="ECO:0000256" key="2">
    <source>
        <dbReference type="SAM" id="MobiDB-lite"/>
    </source>
</evidence>
<dbReference type="Proteomes" id="UP000018837">
    <property type="component" value="Unassembled WGS sequence"/>
</dbReference>
<gene>
    <name evidence="3" type="ORF">N425_06520</name>
</gene>
<evidence type="ECO:0000313" key="3">
    <source>
        <dbReference type="EMBL" id="ETK02063.1"/>
    </source>
</evidence>
<accession>W2C4S7</accession>
<feature type="region of interest" description="Disordered" evidence="2">
    <location>
        <begin position="1"/>
        <end position="86"/>
    </location>
</feature>
<dbReference type="PATRIC" id="fig|1411148.3.peg.979"/>
<organism evidence="3 4">
    <name type="scientific">Tannerella sp. oral taxon BU063 isolate Cell 2</name>
    <dbReference type="NCBI Taxonomy" id="1411148"/>
    <lineage>
        <taxon>Bacteria</taxon>
        <taxon>Pseudomonadati</taxon>
        <taxon>Bacteroidota</taxon>
        <taxon>Bacteroidia</taxon>
        <taxon>Bacteroidales</taxon>
        <taxon>Tannerellaceae</taxon>
        <taxon>Tannerella</taxon>
    </lineage>
</organism>
<dbReference type="Pfam" id="PF03993">
    <property type="entry name" value="DUF349"/>
    <property type="match status" value="5"/>
</dbReference>
<reference evidence="3 4" key="1">
    <citation type="submission" date="2013-11" db="EMBL/GenBank/DDBJ databases">
        <title>Single cell genomics of uncultured Tannerella BU063 (oral taxon 286).</title>
        <authorList>
            <person name="Beall C.J."/>
            <person name="Campbell A.G."/>
            <person name="Griffen A.L."/>
            <person name="Podar M."/>
            <person name="Leys E.J."/>
        </authorList>
    </citation>
    <scope>NUCLEOTIDE SEQUENCE [LARGE SCALE GENOMIC DNA]</scope>
    <source>
        <strain evidence="3">Cell 2</strain>
    </source>
</reference>